<dbReference type="GO" id="GO:0005886">
    <property type="term" value="C:plasma membrane"/>
    <property type="evidence" value="ECO:0007669"/>
    <property type="project" value="TreeGrafter"/>
</dbReference>
<dbReference type="PANTHER" id="PTHR10502:SF102">
    <property type="entry name" value="ANNEXIN B11"/>
    <property type="match status" value="1"/>
</dbReference>
<evidence type="ECO:0000256" key="3">
    <source>
        <dbReference type="ARBA" id="ARBA00022837"/>
    </source>
</evidence>
<evidence type="ECO:0000256" key="2">
    <source>
        <dbReference type="ARBA" id="ARBA00022737"/>
    </source>
</evidence>
<keyword evidence="5 6" id="KW-0111">Calcium/phospholipid-binding</keyword>
<dbReference type="Pfam" id="PF00191">
    <property type="entry name" value="Annexin"/>
    <property type="match status" value="4"/>
</dbReference>
<name>A0A9Q1GXX1_9CARY</name>
<dbReference type="GO" id="GO:0009408">
    <property type="term" value="P:response to heat"/>
    <property type="evidence" value="ECO:0007669"/>
    <property type="project" value="TreeGrafter"/>
</dbReference>
<dbReference type="InterPro" id="IPR018502">
    <property type="entry name" value="Annexin_repeat"/>
</dbReference>
<accession>A0A9Q1GXX1</accession>
<dbReference type="GO" id="GO:0005544">
    <property type="term" value="F:calcium-dependent phospholipid binding"/>
    <property type="evidence" value="ECO:0007669"/>
    <property type="project" value="UniProtKB-KW"/>
</dbReference>
<evidence type="ECO:0000313" key="8">
    <source>
        <dbReference type="Proteomes" id="UP001153076"/>
    </source>
</evidence>
<organism evidence="7 8">
    <name type="scientific">Carnegiea gigantea</name>
    <dbReference type="NCBI Taxonomy" id="171969"/>
    <lineage>
        <taxon>Eukaryota</taxon>
        <taxon>Viridiplantae</taxon>
        <taxon>Streptophyta</taxon>
        <taxon>Embryophyta</taxon>
        <taxon>Tracheophyta</taxon>
        <taxon>Spermatophyta</taxon>
        <taxon>Magnoliopsida</taxon>
        <taxon>eudicotyledons</taxon>
        <taxon>Gunneridae</taxon>
        <taxon>Pentapetalae</taxon>
        <taxon>Caryophyllales</taxon>
        <taxon>Cactineae</taxon>
        <taxon>Cactaceae</taxon>
        <taxon>Cactoideae</taxon>
        <taxon>Echinocereeae</taxon>
        <taxon>Carnegiea</taxon>
    </lineage>
</organism>
<dbReference type="SUPFAM" id="SSF47874">
    <property type="entry name" value="Annexin"/>
    <property type="match status" value="1"/>
</dbReference>
<sequence>MGTNMSNLQDVPPLQVSPLDDAVLLYRAFQGLGCDTSTVIRILAYRDSAQRALIQQEYRAMFSEDLLKRLSKELTGKLETAVLLWMHDPATRDAIVLRQALSGDAIDLRAATEVICSRTPCQIQMIKQIYLQQFGSYLEHGIERHASRDHKKLLLAYVSIQRYEGFEVDKMIAENDARTLYKAGEKRLGTDESTFIRIFSERSRAHLAAVDAAYRGMYGHSLEKAVKKETSGLFEFALLTIFRCAKNPARYFAKVLRKAMRGLGTDDTTVTRVIVTRAEIDMQYIKAEYEKKYHKSLVDTVHSETSGNYRNFLLALLGPKSSPY</sequence>
<dbReference type="OrthoDB" id="37886at2759"/>
<dbReference type="GO" id="GO:0001786">
    <property type="term" value="F:phosphatidylserine binding"/>
    <property type="evidence" value="ECO:0007669"/>
    <property type="project" value="TreeGrafter"/>
</dbReference>
<gene>
    <name evidence="7" type="ORF">Cgig2_030287</name>
</gene>
<dbReference type="PROSITE" id="PS51897">
    <property type="entry name" value="ANNEXIN_2"/>
    <property type="match status" value="4"/>
</dbReference>
<keyword evidence="2 6" id="KW-0677">Repeat</keyword>
<dbReference type="GO" id="GO:0005509">
    <property type="term" value="F:calcium ion binding"/>
    <property type="evidence" value="ECO:0007669"/>
    <property type="project" value="InterPro"/>
</dbReference>
<evidence type="ECO:0000256" key="6">
    <source>
        <dbReference type="RuleBase" id="RU003540"/>
    </source>
</evidence>
<dbReference type="GO" id="GO:0009651">
    <property type="term" value="P:response to salt stress"/>
    <property type="evidence" value="ECO:0007669"/>
    <property type="project" value="TreeGrafter"/>
</dbReference>
<keyword evidence="4 6" id="KW-0041">Annexin</keyword>
<dbReference type="InterPro" id="IPR001464">
    <property type="entry name" value="Annexin"/>
</dbReference>
<reference evidence="7" key="1">
    <citation type="submission" date="2022-04" db="EMBL/GenBank/DDBJ databases">
        <title>Carnegiea gigantea Genome sequencing and assembly v2.</title>
        <authorList>
            <person name="Copetti D."/>
            <person name="Sanderson M.J."/>
            <person name="Burquez A."/>
            <person name="Wojciechowski M.F."/>
        </authorList>
    </citation>
    <scope>NUCLEOTIDE SEQUENCE</scope>
    <source>
        <strain evidence="7">SGP5-SGP5p</strain>
        <tissue evidence="7">Aerial part</tissue>
    </source>
</reference>
<dbReference type="FunFam" id="1.10.220.10:FF:000002">
    <property type="entry name" value="Annexin"/>
    <property type="match status" value="1"/>
</dbReference>
<comment type="domain">
    <text evidence="6">A pair of annexin repeats may form one binding site for calcium and phospholipid.</text>
</comment>
<dbReference type="PROSITE" id="PS00223">
    <property type="entry name" value="ANNEXIN_1"/>
    <property type="match status" value="1"/>
</dbReference>
<dbReference type="PRINTS" id="PR00196">
    <property type="entry name" value="ANNEXIN"/>
</dbReference>
<dbReference type="FunFam" id="1.10.220.10:FF:000001">
    <property type="entry name" value="Annexin"/>
    <property type="match status" value="1"/>
</dbReference>
<dbReference type="PANTHER" id="PTHR10502">
    <property type="entry name" value="ANNEXIN"/>
    <property type="match status" value="1"/>
</dbReference>
<evidence type="ECO:0000256" key="4">
    <source>
        <dbReference type="ARBA" id="ARBA00023216"/>
    </source>
</evidence>
<evidence type="ECO:0000313" key="7">
    <source>
        <dbReference type="EMBL" id="KAJ8427125.1"/>
    </source>
</evidence>
<dbReference type="InterPro" id="IPR037104">
    <property type="entry name" value="Annexin_sf"/>
</dbReference>
<keyword evidence="3 6" id="KW-0106">Calcium</keyword>
<dbReference type="GO" id="GO:0009414">
    <property type="term" value="P:response to water deprivation"/>
    <property type="evidence" value="ECO:0007669"/>
    <property type="project" value="TreeGrafter"/>
</dbReference>
<dbReference type="GO" id="GO:0005737">
    <property type="term" value="C:cytoplasm"/>
    <property type="evidence" value="ECO:0007669"/>
    <property type="project" value="TreeGrafter"/>
</dbReference>
<proteinExistence type="inferred from homology"/>
<dbReference type="GO" id="GO:0009409">
    <property type="term" value="P:response to cold"/>
    <property type="evidence" value="ECO:0007669"/>
    <property type="project" value="TreeGrafter"/>
</dbReference>
<dbReference type="SMART" id="SM00335">
    <property type="entry name" value="ANX"/>
    <property type="match status" value="4"/>
</dbReference>
<dbReference type="InterPro" id="IPR018252">
    <property type="entry name" value="Annexin_repeat_CS"/>
</dbReference>
<keyword evidence="8" id="KW-1185">Reference proteome</keyword>
<dbReference type="AlphaFoldDB" id="A0A9Q1GXX1"/>
<dbReference type="EMBL" id="JAKOGI010001190">
    <property type="protein sequence ID" value="KAJ8427125.1"/>
    <property type="molecule type" value="Genomic_DNA"/>
</dbReference>
<comment type="similarity">
    <text evidence="1 6">Belongs to the annexin family.</text>
</comment>
<dbReference type="Gene3D" id="1.10.220.10">
    <property type="entry name" value="Annexin"/>
    <property type="match status" value="4"/>
</dbReference>
<evidence type="ECO:0000256" key="1">
    <source>
        <dbReference type="ARBA" id="ARBA00007831"/>
    </source>
</evidence>
<dbReference type="Proteomes" id="UP001153076">
    <property type="component" value="Unassembled WGS sequence"/>
</dbReference>
<evidence type="ECO:0000256" key="5">
    <source>
        <dbReference type="ARBA" id="ARBA00023302"/>
    </source>
</evidence>
<comment type="caution">
    <text evidence="7">The sequence shown here is derived from an EMBL/GenBank/DDBJ whole genome shotgun (WGS) entry which is preliminary data.</text>
</comment>
<protein>
    <recommendedName>
        <fullName evidence="6">Annexin</fullName>
    </recommendedName>
</protein>